<name>A0A7S0RM78_9CHLO</name>
<protein>
    <submittedName>
        <fullName evidence="2">Uncharacterized protein</fullName>
    </submittedName>
</protein>
<organism evidence="2">
    <name type="scientific">Pyramimonas obovata</name>
    <dbReference type="NCBI Taxonomy" id="1411642"/>
    <lineage>
        <taxon>Eukaryota</taxon>
        <taxon>Viridiplantae</taxon>
        <taxon>Chlorophyta</taxon>
        <taxon>Pyramimonadophyceae</taxon>
        <taxon>Pyramimonadales</taxon>
        <taxon>Pyramimonadaceae</taxon>
        <taxon>Pyramimonas</taxon>
        <taxon>Pyramimonas incertae sedis</taxon>
    </lineage>
</organism>
<feature type="signal peptide" evidence="1">
    <location>
        <begin position="1"/>
        <end position="27"/>
    </location>
</feature>
<evidence type="ECO:0000313" key="2">
    <source>
        <dbReference type="EMBL" id="CAD8681890.1"/>
    </source>
</evidence>
<dbReference type="AlphaFoldDB" id="A0A7S0RM78"/>
<sequence>MEIVPKMVRCFILLVCATWAFEEGAMAALVDWTHAPCTAYHEDVGHLFRASDISYTYSGRAVTFPLTYTFQADAGTDVIYDDQGLYETLYYMPSDTIDTLGFSGNWTEDGKSHMLAVHAETSVNGWTLKWFDISSQLLTEILNPEDVNPVLLGTNFSTPGEAVTPANLLVKAPLGKVFHCEHVEFNLVQWTNDVDYDTDYTDDWHVGDEFVGKFEARDFMLALNINSPGRQNIDPSSLYNPCRTESALKTCHIVDDQLSCLDPPDAPAASSTGGLDWVLDPLTVAVAPTYDTNVSTECSGGAHLFRASDMTYTYSGPDVTFPLTYSFQADSRVDVEGNGYSHNDTDGNLRSAAVIHGNWTANGETQRLNVHAHTTVNLDAVLVRL</sequence>
<proteinExistence type="predicted"/>
<evidence type="ECO:0000256" key="1">
    <source>
        <dbReference type="SAM" id="SignalP"/>
    </source>
</evidence>
<feature type="chain" id="PRO_5030549896" evidence="1">
    <location>
        <begin position="28"/>
        <end position="385"/>
    </location>
</feature>
<gene>
    <name evidence="2" type="ORF">POBO1169_LOCUS15665</name>
</gene>
<reference evidence="2" key="1">
    <citation type="submission" date="2021-01" db="EMBL/GenBank/DDBJ databases">
        <authorList>
            <person name="Corre E."/>
            <person name="Pelletier E."/>
            <person name="Niang G."/>
            <person name="Scheremetjew M."/>
            <person name="Finn R."/>
            <person name="Kale V."/>
            <person name="Holt S."/>
            <person name="Cochrane G."/>
            <person name="Meng A."/>
            <person name="Brown T."/>
            <person name="Cohen L."/>
        </authorList>
    </citation>
    <scope>NUCLEOTIDE SEQUENCE</scope>
    <source>
        <strain evidence="2">CCMP722</strain>
    </source>
</reference>
<accession>A0A7S0RM78</accession>
<dbReference type="EMBL" id="HBFA01031168">
    <property type="protein sequence ID" value="CAD8681890.1"/>
    <property type="molecule type" value="Transcribed_RNA"/>
</dbReference>
<keyword evidence="1" id="KW-0732">Signal</keyword>